<keyword evidence="3" id="KW-1185">Reference proteome</keyword>
<gene>
    <name evidence="2" type="ORF">DAMNIGENAA_06210</name>
</gene>
<comment type="caution">
    <text evidence="2">The sequence shown here is derived from an EMBL/GenBank/DDBJ whole genome shotgun (WGS) entry which is preliminary data.</text>
</comment>
<protein>
    <recommendedName>
        <fullName evidence="1">Peptidoglycan beta-N-acetylmuramidase NamZ C-terminal domain-containing protein</fullName>
    </recommendedName>
</protein>
<organism evidence="2 3">
    <name type="scientific">Desulforhabdus amnigena</name>
    <dbReference type="NCBI Taxonomy" id="40218"/>
    <lineage>
        <taxon>Bacteria</taxon>
        <taxon>Pseudomonadati</taxon>
        <taxon>Thermodesulfobacteriota</taxon>
        <taxon>Syntrophobacteria</taxon>
        <taxon>Syntrophobacterales</taxon>
        <taxon>Syntrophobacteraceae</taxon>
        <taxon>Desulforhabdus</taxon>
    </lineage>
</organism>
<dbReference type="Gene3D" id="3.90.1150.140">
    <property type="match status" value="1"/>
</dbReference>
<name>A0A9W6D226_9BACT</name>
<evidence type="ECO:0000313" key="2">
    <source>
        <dbReference type="EMBL" id="GLI33188.1"/>
    </source>
</evidence>
<feature type="domain" description="Peptidoglycan beta-N-acetylmuramidase NamZ C-terminal" evidence="1">
    <location>
        <begin position="1"/>
        <end position="72"/>
    </location>
</feature>
<dbReference type="AlphaFoldDB" id="A0A9W6D226"/>
<dbReference type="EMBL" id="BSDR01000001">
    <property type="protein sequence ID" value="GLI33188.1"/>
    <property type="molecule type" value="Genomic_DNA"/>
</dbReference>
<reference evidence="2" key="1">
    <citation type="submission" date="2022-12" db="EMBL/GenBank/DDBJ databases">
        <title>Reference genome sequencing for broad-spectrum identification of bacterial and archaeal isolates by mass spectrometry.</title>
        <authorList>
            <person name="Sekiguchi Y."/>
            <person name="Tourlousse D.M."/>
        </authorList>
    </citation>
    <scope>NUCLEOTIDE SEQUENCE</scope>
    <source>
        <strain evidence="2">ASRB1</strain>
    </source>
</reference>
<evidence type="ECO:0000313" key="3">
    <source>
        <dbReference type="Proteomes" id="UP001144372"/>
    </source>
</evidence>
<proteinExistence type="predicted"/>
<dbReference type="InterPro" id="IPR048503">
    <property type="entry name" value="NamZ_C"/>
</dbReference>
<dbReference type="Pfam" id="PF20732">
    <property type="entry name" value="NamZ_C"/>
    <property type="match status" value="1"/>
</dbReference>
<accession>A0A9W6D226</accession>
<dbReference type="Proteomes" id="UP001144372">
    <property type="component" value="Unassembled WGS sequence"/>
</dbReference>
<evidence type="ECO:0000259" key="1">
    <source>
        <dbReference type="Pfam" id="PF20732"/>
    </source>
</evidence>
<sequence>MLETFIHVHGDDFRWTPPPYEYEWEKLPIDILLGDGTLRKRLEDGADIKELESGWEQELRAYRSECKDCLLYPE</sequence>